<feature type="compositionally biased region" description="Polar residues" evidence="1">
    <location>
        <begin position="49"/>
        <end position="64"/>
    </location>
</feature>
<proteinExistence type="predicted"/>
<evidence type="ECO:0000313" key="2">
    <source>
        <dbReference type="EMBL" id="CAL1413048.1"/>
    </source>
</evidence>
<dbReference type="EMBL" id="OZ034822">
    <property type="protein sequence ID" value="CAL1413048.1"/>
    <property type="molecule type" value="Genomic_DNA"/>
</dbReference>
<protein>
    <recommendedName>
        <fullName evidence="4">Mitochondrial protein</fullName>
    </recommendedName>
</protein>
<sequence>MSAHYDTPSWIAITTPPITILHLLNSPNHPKAPPPTALSPISPPAHNRSAASTSGVSPDATSSSHRQDPPPPPTKAPRRLAPRSQHGIFCPKKLFASQVGPPVEPTSVRQALKDPRWNAAMRAEFHALLLML</sequence>
<evidence type="ECO:0000256" key="1">
    <source>
        <dbReference type="SAM" id="MobiDB-lite"/>
    </source>
</evidence>
<dbReference type="AlphaFoldDB" id="A0AAV2GTX6"/>
<feature type="region of interest" description="Disordered" evidence="1">
    <location>
        <begin position="22"/>
        <end position="84"/>
    </location>
</feature>
<evidence type="ECO:0008006" key="4">
    <source>
        <dbReference type="Google" id="ProtNLM"/>
    </source>
</evidence>
<organism evidence="2 3">
    <name type="scientific">Linum trigynum</name>
    <dbReference type="NCBI Taxonomy" id="586398"/>
    <lineage>
        <taxon>Eukaryota</taxon>
        <taxon>Viridiplantae</taxon>
        <taxon>Streptophyta</taxon>
        <taxon>Embryophyta</taxon>
        <taxon>Tracheophyta</taxon>
        <taxon>Spermatophyta</taxon>
        <taxon>Magnoliopsida</taxon>
        <taxon>eudicotyledons</taxon>
        <taxon>Gunneridae</taxon>
        <taxon>Pentapetalae</taxon>
        <taxon>rosids</taxon>
        <taxon>fabids</taxon>
        <taxon>Malpighiales</taxon>
        <taxon>Linaceae</taxon>
        <taxon>Linum</taxon>
    </lineage>
</organism>
<gene>
    <name evidence="2" type="ORF">LTRI10_LOCUS52302</name>
</gene>
<dbReference type="Proteomes" id="UP001497516">
    <property type="component" value="Chromosome 9"/>
</dbReference>
<name>A0AAV2GTX6_9ROSI</name>
<feature type="compositionally biased region" description="Pro residues" evidence="1">
    <location>
        <begin position="30"/>
        <end position="43"/>
    </location>
</feature>
<keyword evidence="3" id="KW-1185">Reference proteome</keyword>
<evidence type="ECO:0000313" key="3">
    <source>
        <dbReference type="Proteomes" id="UP001497516"/>
    </source>
</evidence>
<accession>A0AAV2GTX6</accession>
<reference evidence="2 3" key="1">
    <citation type="submission" date="2024-04" db="EMBL/GenBank/DDBJ databases">
        <authorList>
            <person name="Fracassetti M."/>
        </authorList>
    </citation>
    <scope>NUCLEOTIDE SEQUENCE [LARGE SCALE GENOMIC DNA]</scope>
</reference>